<evidence type="ECO:0000259" key="1">
    <source>
        <dbReference type="Pfam" id="PF05368"/>
    </source>
</evidence>
<dbReference type="InterPro" id="IPR008030">
    <property type="entry name" value="NmrA-like"/>
</dbReference>
<keyword evidence="2" id="KW-0560">Oxidoreductase</keyword>
<dbReference type="Proteomes" id="UP000540656">
    <property type="component" value="Unassembled WGS sequence"/>
</dbReference>
<dbReference type="PANTHER" id="PTHR47129">
    <property type="entry name" value="QUINONE OXIDOREDUCTASE 2"/>
    <property type="match status" value="1"/>
</dbReference>
<sequence>MTIAVTGATGALGSLVLDALLRTEDPASLVAVVRNESKAASLAARGVQVRVADYTDPTALKAALEGVDSLLLISSSEVGQRLAQHSNVIEAAKSAGVSHVAYTSLVNATTSEHVLAPEHKATEELLAASGLTTTILRNNWYHENYLPNLAPAKESGILLGAAGDGKVAGAARRDYADAAAVVLTTEGHEGKVYELTGDSAYDYDELATAIGEAVGRDVAYQSVSADDVTAALVEAGLDAGSAGFVATLDANTARGDLAEVDPTLAELIGRPTTPLVESLRG</sequence>
<evidence type="ECO:0000313" key="3">
    <source>
        <dbReference type="Proteomes" id="UP000540656"/>
    </source>
</evidence>
<dbReference type="SUPFAM" id="SSF51735">
    <property type="entry name" value="NAD(P)-binding Rossmann-fold domains"/>
    <property type="match status" value="1"/>
</dbReference>
<protein>
    <submittedName>
        <fullName evidence="2">NAD(P)H dehydrogenase (Quinone)</fullName>
        <ecNumber evidence="2">1.6.5.2</ecNumber>
    </submittedName>
</protein>
<dbReference type="Gene3D" id="3.40.50.720">
    <property type="entry name" value="NAD(P)-binding Rossmann-like Domain"/>
    <property type="match status" value="1"/>
</dbReference>
<dbReference type="EMBL" id="JACCAA010000001">
    <property type="protein sequence ID" value="NYG59610.1"/>
    <property type="molecule type" value="Genomic_DNA"/>
</dbReference>
<dbReference type="CDD" id="cd05269">
    <property type="entry name" value="TMR_SDR_a"/>
    <property type="match status" value="1"/>
</dbReference>
<organism evidence="2 3">
    <name type="scientific">Nocardioides daedukensis</name>
    <dbReference type="NCBI Taxonomy" id="634462"/>
    <lineage>
        <taxon>Bacteria</taxon>
        <taxon>Bacillati</taxon>
        <taxon>Actinomycetota</taxon>
        <taxon>Actinomycetes</taxon>
        <taxon>Propionibacteriales</taxon>
        <taxon>Nocardioidaceae</taxon>
        <taxon>Nocardioides</taxon>
    </lineage>
</organism>
<dbReference type="GO" id="GO:0003955">
    <property type="term" value="F:NAD(P)H dehydrogenase (quinone) activity"/>
    <property type="evidence" value="ECO:0007669"/>
    <property type="project" value="UniProtKB-EC"/>
</dbReference>
<feature type="domain" description="NmrA-like" evidence="1">
    <location>
        <begin position="2"/>
        <end position="231"/>
    </location>
</feature>
<keyword evidence="3" id="KW-1185">Reference proteome</keyword>
<dbReference type="InterPro" id="IPR036291">
    <property type="entry name" value="NAD(P)-bd_dom_sf"/>
</dbReference>
<dbReference type="Gene3D" id="3.90.25.10">
    <property type="entry name" value="UDP-galactose 4-epimerase, domain 1"/>
    <property type="match status" value="1"/>
</dbReference>
<gene>
    <name evidence="2" type="ORF">BJ980_002533</name>
</gene>
<accession>A0A7Y9UVY4</accession>
<reference evidence="2 3" key="1">
    <citation type="submission" date="2020-07" db="EMBL/GenBank/DDBJ databases">
        <title>Sequencing the genomes of 1000 actinobacteria strains.</title>
        <authorList>
            <person name="Klenk H.-P."/>
        </authorList>
    </citation>
    <scope>NUCLEOTIDE SEQUENCE [LARGE SCALE GENOMIC DNA]</scope>
    <source>
        <strain evidence="2 3">DSM 23819</strain>
    </source>
</reference>
<dbReference type="InterPro" id="IPR052718">
    <property type="entry name" value="NmrA-type_oxidoreductase"/>
</dbReference>
<dbReference type="EC" id="1.6.5.2" evidence="2"/>
<evidence type="ECO:0000313" key="2">
    <source>
        <dbReference type="EMBL" id="NYG59610.1"/>
    </source>
</evidence>
<proteinExistence type="predicted"/>
<dbReference type="Pfam" id="PF05368">
    <property type="entry name" value="NmrA"/>
    <property type="match status" value="1"/>
</dbReference>
<name>A0A7Y9UVY4_9ACTN</name>
<dbReference type="RefSeq" id="WP_179502637.1">
    <property type="nucleotide sequence ID" value="NZ_JACCAA010000001.1"/>
</dbReference>
<dbReference type="PANTHER" id="PTHR47129:SF1">
    <property type="entry name" value="NMRA-LIKE DOMAIN-CONTAINING PROTEIN"/>
    <property type="match status" value="1"/>
</dbReference>
<comment type="caution">
    <text evidence="2">The sequence shown here is derived from an EMBL/GenBank/DDBJ whole genome shotgun (WGS) entry which is preliminary data.</text>
</comment>
<dbReference type="AlphaFoldDB" id="A0A7Y9UVY4"/>